<dbReference type="InterPro" id="IPR016135">
    <property type="entry name" value="UBQ-conjugating_enzyme/RWD"/>
</dbReference>
<evidence type="ECO:0000313" key="19">
    <source>
        <dbReference type="RefSeq" id="XP_035691868.1"/>
    </source>
</evidence>
<dbReference type="Pfam" id="PF05773">
    <property type="entry name" value="RWD"/>
    <property type="match status" value="1"/>
</dbReference>
<keyword evidence="8 14" id="KW-0863">Zinc-finger</keyword>
<protein>
    <recommendedName>
        <fullName evidence="12">E3 ubiquitin-protein ligase RNF25</fullName>
        <ecNumber evidence="4">2.3.2.27</ecNumber>
    </recommendedName>
    <alternativeName>
        <fullName evidence="13">RING finger protein 25</fullName>
    </alternativeName>
</protein>
<feature type="region of interest" description="Disordered" evidence="15">
    <location>
        <begin position="318"/>
        <end position="704"/>
    </location>
</feature>
<evidence type="ECO:0000256" key="14">
    <source>
        <dbReference type="PROSITE-ProRule" id="PRU00175"/>
    </source>
</evidence>
<dbReference type="GO" id="GO:0006511">
    <property type="term" value="P:ubiquitin-dependent protein catabolic process"/>
    <property type="evidence" value="ECO:0000318"/>
    <property type="project" value="GO_Central"/>
</dbReference>
<dbReference type="PROSITE" id="PS50908">
    <property type="entry name" value="RWD"/>
    <property type="match status" value="1"/>
</dbReference>
<feature type="domain" description="RWD" evidence="17">
    <location>
        <begin position="28"/>
        <end position="137"/>
    </location>
</feature>
<evidence type="ECO:0000256" key="3">
    <source>
        <dbReference type="ARBA" id="ARBA00004906"/>
    </source>
</evidence>
<dbReference type="PANTHER" id="PTHR13198">
    <property type="entry name" value="RING FINGER PROTEIN 25"/>
    <property type="match status" value="1"/>
</dbReference>
<sequence>MTSDLTVRVTGKMAECLAECMENSTLQVELEILESIYLDELLVEHGDSGSPSRVEITIHPATADNVEAQFVRLTLSITLPREYPQELPSLAIQNPRGLSELQVNSLYKSLQHLAQERQGESMLYEIIEFAKDSLTHNNLPSCECAICLYPFNEMDDFTKTECYHYFHCHCLGRYIQHTLDQEPEIKGPVDPGRVETPQNEVVCPMCREPINYDLDGLLSAKPPAINEDEYKPDKAMMRWQADMARVYKKQQSQGGIIDIEAEKNKFFIKLETPRPEGDSTPDVASDGTERTPEDPTGTDAEGEMAGIGVMATVKTAGISKAGNGDKGATGTDITKTARSLDRKPRSAGSVPGDGKSAGIAREMEKDQRRRPEGERKVRSAGRGRGAGRYQGRRENPRDGWRDRSKGGDRRQYREGRKSPRDGEKVKIEVKERQKRENEEEKQTVIKEPTGKRDEDRFDEPQETGKKGNSKTDGSESAKPEQSISFVHKGSDQSTRSDRQRGYVRSQPGSQSQLRDGDEADKKKYISTSDRREQQGKEYFRSNDKREQQRKTYQNGLPASRNEQRTIISDSSQGHSERYHNQQHRGDNHPKKTQNRTRQRDFQRQNPGSQSGGRRADDKIKSDKGNATVEKKRTQPHQQGIRNEKDDGKWKKSDHSAAKEDACEARTVTNDKTRDISPLGPPPGFEKTNHKKGFTRPPPGFDDFR</sequence>
<feature type="compositionally biased region" description="Basic and acidic residues" evidence="15">
    <location>
        <begin position="361"/>
        <end position="377"/>
    </location>
</feature>
<name>A0A9J7M0R5_BRAFL</name>
<feature type="compositionally biased region" description="Basic and acidic residues" evidence="15">
    <location>
        <begin position="391"/>
        <end position="465"/>
    </location>
</feature>
<keyword evidence="5" id="KW-0963">Cytoplasm</keyword>
<feature type="compositionally biased region" description="Basic and acidic residues" evidence="15">
    <location>
        <begin position="488"/>
        <end position="500"/>
    </location>
</feature>
<dbReference type="OrthoDB" id="432311at2759"/>
<feature type="compositionally biased region" description="Basic and acidic residues" evidence="15">
    <location>
        <begin position="641"/>
        <end position="674"/>
    </location>
</feature>
<dbReference type="CDD" id="cd23818">
    <property type="entry name" value="RWD_RNF25"/>
    <property type="match status" value="1"/>
</dbReference>
<proteinExistence type="inferred from homology"/>
<dbReference type="PROSITE" id="PS50089">
    <property type="entry name" value="ZF_RING_2"/>
    <property type="match status" value="1"/>
</dbReference>
<dbReference type="GO" id="GO:0008270">
    <property type="term" value="F:zinc ion binding"/>
    <property type="evidence" value="ECO:0007669"/>
    <property type="project" value="UniProtKB-KW"/>
</dbReference>
<evidence type="ECO:0000313" key="18">
    <source>
        <dbReference type="Proteomes" id="UP000001554"/>
    </source>
</evidence>
<dbReference type="InterPro" id="IPR039133">
    <property type="entry name" value="RNF25"/>
</dbReference>
<dbReference type="GO" id="GO:0061630">
    <property type="term" value="F:ubiquitin protein ligase activity"/>
    <property type="evidence" value="ECO:0000318"/>
    <property type="project" value="GO_Central"/>
</dbReference>
<feature type="compositionally biased region" description="Basic and acidic residues" evidence="15">
    <location>
        <begin position="574"/>
        <end position="589"/>
    </location>
</feature>
<reference evidence="19" key="2">
    <citation type="submission" date="2025-08" db="UniProtKB">
        <authorList>
            <consortium name="RefSeq"/>
        </authorList>
    </citation>
    <scope>IDENTIFICATION</scope>
    <source>
        <strain evidence="19">S238N-H82</strain>
        <tissue evidence="19">Testes</tissue>
    </source>
</reference>
<gene>
    <name evidence="19" type="primary">LOC118426519</name>
</gene>
<dbReference type="SUPFAM" id="SSF57850">
    <property type="entry name" value="RING/U-box"/>
    <property type="match status" value="1"/>
</dbReference>
<dbReference type="KEGG" id="bfo:118426519"/>
<dbReference type="SMART" id="SM00591">
    <property type="entry name" value="RWD"/>
    <property type="match status" value="1"/>
</dbReference>
<dbReference type="OMA" id="YIRTNDR"/>
<dbReference type="GO" id="GO:0072344">
    <property type="term" value="P:rescue of stalled ribosome"/>
    <property type="evidence" value="ECO:0000318"/>
    <property type="project" value="GO_Central"/>
</dbReference>
<organism evidence="18 19">
    <name type="scientific">Branchiostoma floridae</name>
    <name type="common">Florida lancelet</name>
    <name type="synonym">Amphioxus</name>
    <dbReference type="NCBI Taxonomy" id="7739"/>
    <lineage>
        <taxon>Eukaryota</taxon>
        <taxon>Metazoa</taxon>
        <taxon>Chordata</taxon>
        <taxon>Cephalochordata</taxon>
        <taxon>Leptocardii</taxon>
        <taxon>Amphioxiformes</taxon>
        <taxon>Branchiostomatidae</taxon>
        <taxon>Branchiostoma</taxon>
    </lineage>
</organism>
<comment type="pathway">
    <text evidence="3">Protein modification; protein ubiquitination.</text>
</comment>
<keyword evidence="10" id="KW-0862">Zinc</keyword>
<comment type="catalytic activity">
    <reaction evidence="1">
        <text>S-ubiquitinyl-[E2 ubiquitin-conjugating enzyme]-L-cysteine + [acceptor protein]-L-lysine = [E2 ubiquitin-conjugating enzyme]-L-cysteine + N(6)-ubiquitinyl-[acceptor protein]-L-lysine.</text>
        <dbReference type="EC" id="2.3.2.27"/>
    </reaction>
</comment>
<comment type="subcellular location">
    <subcellularLocation>
        <location evidence="2">Cytoplasm</location>
    </subcellularLocation>
</comment>
<evidence type="ECO:0000256" key="6">
    <source>
        <dbReference type="ARBA" id="ARBA00022679"/>
    </source>
</evidence>
<keyword evidence="9" id="KW-0833">Ubl conjugation pathway</keyword>
<evidence type="ECO:0000256" key="2">
    <source>
        <dbReference type="ARBA" id="ARBA00004496"/>
    </source>
</evidence>
<evidence type="ECO:0000256" key="11">
    <source>
        <dbReference type="ARBA" id="ARBA00060737"/>
    </source>
</evidence>
<dbReference type="RefSeq" id="XP_035691868.1">
    <property type="nucleotide sequence ID" value="XM_035835975.1"/>
</dbReference>
<feature type="compositionally biased region" description="Polar residues" evidence="15">
    <location>
        <begin position="564"/>
        <end position="573"/>
    </location>
</feature>
<evidence type="ECO:0000256" key="12">
    <source>
        <dbReference type="ARBA" id="ARBA00067354"/>
    </source>
</evidence>
<evidence type="ECO:0000256" key="8">
    <source>
        <dbReference type="ARBA" id="ARBA00022771"/>
    </source>
</evidence>
<keyword evidence="7" id="KW-0479">Metal-binding</keyword>
<keyword evidence="6" id="KW-0808">Transferase</keyword>
<dbReference type="InterPro" id="IPR001841">
    <property type="entry name" value="Znf_RING"/>
</dbReference>
<dbReference type="Gene3D" id="3.30.40.10">
    <property type="entry name" value="Zinc/RING finger domain, C3HC4 (zinc finger)"/>
    <property type="match status" value="1"/>
</dbReference>
<dbReference type="InterPro" id="IPR013083">
    <property type="entry name" value="Znf_RING/FYVE/PHD"/>
</dbReference>
<evidence type="ECO:0000256" key="7">
    <source>
        <dbReference type="ARBA" id="ARBA00022723"/>
    </source>
</evidence>
<comment type="similarity">
    <text evidence="11">Belongs to the RNF25 family.</text>
</comment>
<feature type="region of interest" description="Disordered" evidence="15">
    <location>
        <begin position="270"/>
        <end position="305"/>
    </location>
</feature>
<dbReference type="GeneID" id="118426519"/>
<evidence type="ECO:0000259" key="17">
    <source>
        <dbReference type="PROSITE" id="PS50908"/>
    </source>
</evidence>
<feature type="compositionally biased region" description="Basic and acidic residues" evidence="15">
    <location>
        <begin position="514"/>
        <end position="549"/>
    </location>
</feature>
<dbReference type="Gene3D" id="3.10.110.10">
    <property type="entry name" value="Ubiquitin Conjugating Enzyme"/>
    <property type="match status" value="1"/>
</dbReference>
<keyword evidence="18" id="KW-1185">Reference proteome</keyword>
<evidence type="ECO:0000256" key="5">
    <source>
        <dbReference type="ARBA" id="ARBA00022490"/>
    </source>
</evidence>
<dbReference type="CDD" id="cd16470">
    <property type="entry name" value="RING-H2_RNF25"/>
    <property type="match status" value="1"/>
</dbReference>
<dbReference type="PANTHER" id="PTHR13198:SF4">
    <property type="entry name" value="E3 UBIQUITIN-PROTEIN LIGASE RNF25"/>
    <property type="match status" value="1"/>
</dbReference>
<dbReference type="GO" id="GO:0005737">
    <property type="term" value="C:cytoplasm"/>
    <property type="evidence" value="ECO:0007669"/>
    <property type="project" value="UniProtKB-SubCell"/>
</dbReference>
<evidence type="ECO:0000256" key="9">
    <source>
        <dbReference type="ARBA" id="ARBA00022786"/>
    </source>
</evidence>
<dbReference type="SUPFAM" id="SSF54495">
    <property type="entry name" value="UBC-like"/>
    <property type="match status" value="1"/>
</dbReference>
<evidence type="ECO:0000256" key="13">
    <source>
        <dbReference type="ARBA" id="ARBA00075535"/>
    </source>
</evidence>
<dbReference type="EC" id="2.3.2.27" evidence="4"/>
<evidence type="ECO:0000256" key="15">
    <source>
        <dbReference type="SAM" id="MobiDB-lite"/>
    </source>
</evidence>
<dbReference type="SMART" id="SM00184">
    <property type="entry name" value="RING"/>
    <property type="match status" value="1"/>
</dbReference>
<reference evidence="18" key="1">
    <citation type="journal article" date="2020" name="Nat. Ecol. Evol.">
        <title>Deeply conserved synteny resolves early events in vertebrate evolution.</title>
        <authorList>
            <person name="Simakov O."/>
            <person name="Marletaz F."/>
            <person name="Yue J.X."/>
            <person name="O'Connell B."/>
            <person name="Jenkins J."/>
            <person name="Brandt A."/>
            <person name="Calef R."/>
            <person name="Tung C.H."/>
            <person name="Huang T.K."/>
            <person name="Schmutz J."/>
            <person name="Satoh N."/>
            <person name="Yu J.K."/>
            <person name="Putnam N.H."/>
            <person name="Green R.E."/>
            <person name="Rokhsar D.S."/>
        </authorList>
    </citation>
    <scope>NUCLEOTIDE SEQUENCE [LARGE SCALE GENOMIC DNA]</scope>
    <source>
        <strain evidence="18">S238N-H82</strain>
    </source>
</reference>
<dbReference type="AlphaFoldDB" id="A0A9J7M0R5"/>
<accession>A0A9J7M0R5</accession>
<dbReference type="Proteomes" id="UP000001554">
    <property type="component" value="Chromosome 11"/>
</dbReference>
<dbReference type="FunFam" id="3.10.110.10:FF:000052">
    <property type="entry name" value="Putative e3 ubiquitin-protein ligase rnf25"/>
    <property type="match status" value="1"/>
</dbReference>
<evidence type="ECO:0000259" key="16">
    <source>
        <dbReference type="PROSITE" id="PS50089"/>
    </source>
</evidence>
<feature type="domain" description="RING-type" evidence="16">
    <location>
        <begin position="144"/>
        <end position="207"/>
    </location>
</feature>
<dbReference type="InterPro" id="IPR006575">
    <property type="entry name" value="RWD_dom"/>
</dbReference>
<feature type="compositionally biased region" description="Basic and acidic residues" evidence="15">
    <location>
        <begin position="613"/>
        <end position="632"/>
    </location>
</feature>
<evidence type="ECO:0000256" key="10">
    <source>
        <dbReference type="ARBA" id="ARBA00022833"/>
    </source>
</evidence>
<evidence type="ECO:0000256" key="1">
    <source>
        <dbReference type="ARBA" id="ARBA00000900"/>
    </source>
</evidence>
<dbReference type="FunFam" id="3.30.40.10:FF:000215">
    <property type="entry name" value="E3 ubiquitin-protein ligase RNF25"/>
    <property type="match status" value="1"/>
</dbReference>
<evidence type="ECO:0000256" key="4">
    <source>
        <dbReference type="ARBA" id="ARBA00012483"/>
    </source>
</evidence>
<dbReference type="GO" id="GO:0005634">
    <property type="term" value="C:nucleus"/>
    <property type="evidence" value="ECO:0000318"/>
    <property type="project" value="GO_Central"/>
</dbReference>
<feature type="compositionally biased region" description="Pro residues" evidence="15">
    <location>
        <begin position="695"/>
        <end position="704"/>
    </location>
</feature>